<reference evidence="1" key="1">
    <citation type="journal article" date="2014" name="Front. Microbiol.">
        <title>High frequency of phylogenetically diverse reductive dehalogenase-homologous genes in deep subseafloor sedimentary metagenomes.</title>
        <authorList>
            <person name="Kawai M."/>
            <person name="Futagami T."/>
            <person name="Toyoda A."/>
            <person name="Takaki Y."/>
            <person name="Nishi S."/>
            <person name="Hori S."/>
            <person name="Arai W."/>
            <person name="Tsubouchi T."/>
            <person name="Morono Y."/>
            <person name="Uchiyama I."/>
            <person name="Ito T."/>
            <person name="Fujiyama A."/>
            <person name="Inagaki F."/>
            <person name="Takami H."/>
        </authorList>
    </citation>
    <scope>NUCLEOTIDE SEQUENCE</scope>
    <source>
        <strain evidence="1">Expedition CK06-06</strain>
    </source>
</reference>
<comment type="caution">
    <text evidence="1">The sequence shown here is derived from an EMBL/GenBank/DDBJ whole genome shotgun (WGS) entry which is preliminary data.</text>
</comment>
<accession>X1RNZ6</accession>
<organism evidence="1">
    <name type="scientific">marine sediment metagenome</name>
    <dbReference type="NCBI Taxonomy" id="412755"/>
    <lineage>
        <taxon>unclassified sequences</taxon>
        <taxon>metagenomes</taxon>
        <taxon>ecological metagenomes</taxon>
    </lineage>
</organism>
<gene>
    <name evidence="1" type="ORF">S12H4_08382</name>
</gene>
<dbReference type="AlphaFoldDB" id="X1RNZ6"/>
<feature type="non-terminal residue" evidence="1">
    <location>
        <position position="1"/>
    </location>
</feature>
<evidence type="ECO:0000313" key="1">
    <source>
        <dbReference type="EMBL" id="GAI64890.1"/>
    </source>
</evidence>
<dbReference type="EMBL" id="BARW01003234">
    <property type="protein sequence ID" value="GAI64890.1"/>
    <property type="molecule type" value="Genomic_DNA"/>
</dbReference>
<protein>
    <submittedName>
        <fullName evidence="1">Uncharacterized protein</fullName>
    </submittedName>
</protein>
<name>X1RNZ6_9ZZZZ</name>
<proteinExistence type="predicted"/>
<sequence length="118" mass="13579">PDKAWKAFERRIAKSLGTERTPLSGGASRHTRSDTLHPDLFVECKQRKTSLLHGLFVPIRRQAKVEHKVPVLAYHRKGSPNTLAVIDWHFFLKLWNMANDWVSEHEGTAPLDELWGKD</sequence>